<evidence type="ECO:0000256" key="3">
    <source>
        <dbReference type="ARBA" id="ARBA00022692"/>
    </source>
</evidence>
<sequence length="211" mass="22383">MIESLFTDAEGFVRAHGPVAAGAIIFLESFGAPLPGESLLILSGTLAARGEISLIALLVWAWCGAVLGDSVGFLVGRTLGRTLILHHGRRFGLTHERFAKVESVFTRYGPIAVVFARFFDILRQLNGLVAGTAGMPFPRFLLFNVIGGFLWVGTWGLGAWYFAGHVSSISDLAHRLGPWGIAAAVATALCAVGLVLLLARTVPSSAPTDRP</sequence>
<feature type="transmembrane region" description="Helical" evidence="6">
    <location>
        <begin position="176"/>
        <end position="199"/>
    </location>
</feature>
<evidence type="ECO:0000256" key="6">
    <source>
        <dbReference type="SAM" id="Phobius"/>
    </source>
</evidence>
<keyword evidence="9" id="KW-1185">Reference proteome</keyword>
<evidence type="ECO:0000256" key="1">
    <source>
        <dbReference type="ARBA" id="ARBA00004651"/>
    </source>
</evidence>
<proteinExistence type="predicted"/>
<keyword evidence="4 6" id="KW-1133">Transmembrane helix</keyword>
<dbReference type="Pfam" id="PF09335">
    <property type="entry name" value="VTT_dom"/>
    <property type="match status" value="1"/>
</dbReference>
<feature type="domain" description="VTT" evidence="7">
    <location>
        <begin position="34"/>
        <end position="155"/>
    </location>
</feature>
<dbReference type="EMBL" id="JALIDZ010000013">
    <property type="protein sequence ID" value="MCT8974566.1"/>
    <property type="molecule type" value="Genomic_DNA"/>
</dbReference>
<keyword evidence="2" id="KW-1003">Cell membrane</keyword>
<gene>
    <name evidence="8" type="ORF">MUB46_22095</name>
</gene>
<accession>A0AAW5R7K2</accession>
<dbReference type="RefSeq" id="WP_261618151.1">
    <property type="nucleotide sequence ID" value="NZ_JALIDZ010000013.1"/>
</dbReference>
<feature type="transmembrane region" description="Helical" evidence="6">
    <location>
        <begin position="52"/>
        <end position="75"/>
    </location>
</feature>
<evidence type="ECO:0000313" key="9">
    <source>
        <dbReference type="Proteomes" id="UP001320898"/>
    </source>
</evidence>
<feature type="transmembrane region" description="Helical" evidence="6">
    <location>
        <begin position="141"/>
        <end position="164"/>
    </location>
</feature>
<organism evidence="8 9">
    <name type="scientific">Microbaculum marinisediminis</name>
    <dbReference type="NCBI Taxonomy" id="2931392"/>
    <lineage>
        <taxon>Bacteria</taxon>
        <taxon>Pseudomonadati</taxon>
        <taxon>Pseudomonadota</taxon>
        <taxon>Alphaproteobacteria</taxon>
        <taxon>Hyphomicrobiales</taxon>
        <taxon>Tepidamorphaceae</taxon>
        <taxon>Microbaculum</taxon>
    </lineage>
</organism>
<evidence type="ECO:0000259" key="7">
    <source>
        <dbReference type="Pfam" id="PF09335"/>
    </source>
</evidence>
<dbReference type="AlphaFoldDB" id="A0AAW5R7K2"/>
<dbReference type="InterPro" id="IPR032816">
    <property type="entry name" value="VTT_dom"/>
</dbReference>
<evidence type="ECO:0000256" key="4">
    <source>
        <dbReference type="ARBA" id="ARBA00022989"/>
    </source>
</evidence>
<keyword evidence="5 6" id="KW-0472">Membrane</keyword>
<name>A0AAW5R7K2_9HYPH</name>
<keyword evidence="3 6" id="KW-0812">Transmembrane</keyword>
<reference evidence="8 9" key="1">
    <citation type="submission" date="2022-04" db="EMBL/GenBank/DDBJ databases">
        <authorList>
            <person name="Ye Y.-Q."/>
            <person name="Du Z.-J."/>
        </authorList>
    </citation>
    <scope>NUCLEOTIDE SEQUENCE [LARGE SCALE GENOMIC DNA]</scope>
    <source>
        <strain evidence="8 9">A6E488</strain>
    </source>
</reference>
<protein>
    <submittedName>
        <fullName evidence="8">DedA family protein</fullName>
    </submittedName>
</protein>
<dbReference type="PANTHER" id="PTHR42709:SF6">
    <property type="entry name" value="UNDECAPRENYL PHOSPHATE TRANSPORTER A"/>
    <property type="match status" value="1"/>
</dbReference>
<comment type="subcellular location">
    <subcellularLocation>
        <location evidence="1">Cell membrane</location>
        <topology evidence="1">Multi-pass membrane protein</topology>
    </subcellularLocation>
</comment>
<dbReference type="GO" id="GO:0005886">
    <property type="term" value="C:plasma membrane"/>
    <property type="evidence" value="ECO:0007669"/>
    <property type="project" value="UniProtKB-SubCell"/>
</dbReference>
<feature type="transmembrane region" description="Helical" evidence="6">
    <location>
        <begin position="12"/>
        <end position="32"/>
    </location>
</feature>
<evidence type="ECO:0000256" key="2">
    <source>
        <dbReference type="ARBA" id="ARBA00022475"/>
    </source>
</evidence>
<dbReference type="PANTHER" id="PTHR42709">
    <property type="entry name" value="ALKALINE PHOSPHATASE LIKE PROTEIN"/>
    <property type="match status" value="1"/>
</dbReference>
<evidence type="ECO:0000256" key="5">
    <source>
        <dbReference type="ARBA" id="ARBA00023136"/>
    </source>
</evidence>
<dbReference type="Proteomes" id="UP001320898">
    <property type="component" value="Unassembled WGS sequence"/>
</dbReference>
<comment type="caution">
    <text evidence="8">The sequence shown here is derived from an EMBL/GenBank/DDBJ whole genome shotgun (WGS) entry which is preliminary data.</text>
</comment>
<dbReference type="InterPro" id="IPR051311">
    <property type="entry name" value="DedA_domain"/>
</dbReference>
<evidence type="ECO:0000313" key="8">
    <source>
        <dbReference type="EMBL" id="MCT8974566.1"/>
    </source>
</evidence>